<feature type="region of interest" description="Disordered" evidence="1">
    <location>
        <begin position="57"/>
        <end position="85"/>
    </location>
</feature>
<evidence type="ECO:0000313" key="2">
    <source>
        <dbReference type="EMBL" id="MDY5141550.1"/>
    </source>
</evidence>
<gene>
    <name evidence="2" type="ORF">R6G74_09570</name>
</gene>
<dbReference type="Proteomes" id="UP001288320">
    <property type="component" value="Unassembled WGS sequence"/>
</dbReference>
<dbReference type="EMBL" id="JAWNFV010000047">
    <property type="protein sequence ID" value="MDY5141550.1"/>
    <property type="molecule type" value="Genomic_DNA"/>
</dbReference>
<feature type="region of interest" description="Disordered" evidence="1">
    <location>
        <begin position="1"/>
        <end position="44"/>
    </location>
</feature>
<name>A0AAW9HL64_9ACTO</name>
<feature type="compositionally biased region" description="Low complexity" evidence="1">
    <location>
        <begin position="57"/>
        <end position="68"/>
    </location>
</feature>
<protein>
    <submittedName>
        <fullName evidence="2">Uncharacterized protein</fullName>
    </submittedName>
</protein>
<reference evidence="2" key="1">
    <citation type="submission" date="2023-10" db="EMBL/GenBank/DDBJ databases">
        <title>Whole Genome based description of the genera Actinobaculum and Actinotignum reveals a complex phylogenetic relationship within the species included in the genus Actinotignum.</title>
        <authorList>
            <person name="Jensen C.S."/>
            <person name="Dargis R."/>
            <person name="Kemp M."/>
            <person name="Christensen J.J."/>
        </authorList>
    </citation>
    <scope>NUCLEOTIDE SEQUENCE</scope>
    <source>
        <strain evidence="2">SLA_B245</strain>
    </source>
</reference>
<proteinExistence type="predicted"/>
<feature type="non-terminal residue" evidence="2">
    <location>
        <position position="1"/>
    </location>
</feature>
<feature type="compositionally biased region" description="Basic residues" evidence="1">
    <location>
        <begin position="24"/>
        <end position="42"/>
    </location>
</feature>
<evidence type="ECO:0000313" key="3">
    <source>
        <dbReference type="Proteomes" id="UP001288320"/>
    </source>
</evidence>
<evidence type="ECO:0000256" key="1">
    <source>
        <dbReference type="SAM" id="MobiDB-lite"/>
    </source>
</evidence>
<dbReference type="RefSeq" id="WP_320753151.1">
    <property type="nucleotide sequence ID" value="NZ_JAWNFV010000047.1"/>
</dbReference>
<comment type="caution">
    <text evidence="2">The sequence shown here is derived from an EMBL/GenBank/DDBJ whole genome shotgun (WGS) entry which is preliminary data.</text>
</comment>
<accession>A0AAW9HL64</accession>
<feature type="compositionally biased region" description="Polar residues" evidence="1">
    <location>
        <begin position="1"/>
        <end position="22"/>
    </location>
</feature>
<organism evidence="2 3">
    <name type="scientific">Actinotignum timonense</name>
    <dbReference type="NCBI Taxonomy" id="1870995"/>
    <lineage>
        <taxon>Bacteria</taxon>
        <taxon>Bacillati</taxon>
        <taxon>Actinomycetota</taxon>
        <taxon>Actinomycetes</taxon>
        <taxon>Actinomycetales</taxon>
        <taxon>Actinomycetaceae</taxon>
        <taxon>Actinotignum</taxon>
    </lineage>
</organism>
<dbReference type="AlphaFoldDB" id="A0AAW9HL64"/>
<sequence length="145" mass="16810">YRRLQRPSSAHTHQGIHQTPYNTKKTKHKKLKTKSSSRKITNKHTNMLVIKMLTLTMRQPTTTPTPQTENKNKPLPTAHRRSTDKLVSECLTARPTKQHPKHKQAQKPVYAPSISFYASQTRNKTIKHTTMACIKSFLEKSLERR</sequence>